<accession>A0ABW4SH57</accession>
<dbReference type="EMBL" id="JBHUGI010000015">
    <property type="protein sequence ID" value="MFD1927764.1"/>
    <property type="molecule type" value="Genomic_DNA"/>
</dbReference>
<evidence type="ECO:0000259" key="1">
    <source>
        <dbReference type="Pfam" id="PF01590"/>
    </source>
</evidence>
<protein>
    <submittedName>
        <fullName evidence="2">GAF domain-containing protein</fullName>
    </submittedName>
</protein>
<name>A0ABW4SH57_9BACL</name>
<sequence length="232" mass="26373">MMKVLNGPNHKIIVESLREYNLKKNIKEQLKIINPLLGQKETDVKDHLMNALVNGVITRSEFDFLEIKMELGRMCLELEEVLDGIYVTLLFYDRERNNVFHGAGPSIAVEFFDFFGVINEQGILDENCASCGKAIFTKEVVQTDIGTSTLWTNFKDGVIEYGFKSCTSVPFFTNTGRLAGTFAHYSKRSNNLLTQDEVEMIQEKISMFSFEIQTISDRIHEYTQAGSVSLTI</sequence>
<keyword evidence="3" id="KW-1185">Reference proteome</keyword>
<dbReference type="SUPFAM" id="SSF55781">
    <property type="entry name" value="GAF domain-like"/>
    <property type="match status" value="1"/>
</dbReference>
<comment type="caution">
    <text evidence="2">The sequence shown here is derived from an EMBL/GenBank/DDBJ whole genome shotgun (WGS) entry which is preliminary data.</text>
</comment>
<evidence type="ECO:0000313" key="2">
    <source>
        <dbReference type="EMBL" id="MFD1927764.1"/>
    </source>
</evidence>
<dbReference type="Pfam" id="PF01590">
    <property type="entry name" value="GAF"/>
    <property type="match status" value="1"/>
</dbReference>
<evidence type="ECO:0000313" key="3">
    <source>
        <dbReference type="Proteomes" id="UP001597218"/>
    </source>
</evidence>
<dbReference type="Proteomes" id="UP001597218">
    <property type="component" value="Unassembled WGS sequence"/>
</dbReference>
<gene>
    <name evidence="2" type="ORF">ACFSFY_06775</name>
</gene>
<feature type="domain" description="GAF" evidence="1">
    <location>
        <begin position="125"/>
        <end position="202"/>
    </location>
</feature>
<dbReference type="Gene3D" id="3.30.450.40">
    <property type="match status" value="1"/>
</dbReference>
<proteinExistence type="predicted"/>
<reference evidence="3" key="1">
    <citation type="journal article" date="2019" name="Int. J. Syst. Evol. Microbiol.">
        <title>The Global Catalogue of Microorganisms (GCM) 10K type strain sequencing project: providing services to taxonomists for standard genome sequencing and annotation.</title>
        <authorList>
            <consortium name="The Broad Institute Genomics Platform"/>
            <consortium name="The Broad Institute Genome Sequencing Center for Infectious Disease"/>
            <person name="Wu L."/>
            <person name="Ma J."/>
        </authorList>
    </citation>
    <scope>NUCLEOTIDE SEQUENCE [LARGE SCALE GENOMIC DNA]</scope>
    <source>
        <strain evidence="3">CGMCC 4.7177</strain>
    </source>
</reference>
<dbReference type="InterPro" id="IPR003018">
    <property type="entry name" value="GAF"/>
</dbReference>
<dbReference type="InterPro" id="IPR029016">
    <property type="entry name" value="GAF-like_dom_sf"/>
</dbReference>
<organism evidence="2 3">
    <name type="scientific">Sporosarcina siberiensis</name>
    <dbReference type="NCBI Taxonomy" id="1365606"/>
    <lineage>
        <taxon>Bacteria</taxon>
        <taxon>Bacillati</taxon>
        <taxon>Bacillota</taxon>
        <taxon>Bacilli</taxon>
        <taxon>Bacillales</taxon>
        <taxon>Caryophanaceae</taxon>
        <taxon>Sporosarcina</taxon>
    </lineage>
</organism>